<dbReference type="InterPro" id="IPR048951">
    <property type="entry name" value="Ppx_C"/>
</dbReference>
<dbReference type="Proteomes" id="UP000290759">
    <property type="component" value="Unassembled WGS sequence"/>
</dbReference>
<evidence type="ECO:0000313" key="3">
    <source>
        <dbReference type="EMBL" id="RYC29038.1"/>
    </source>
</evidence>
<evidence type="ECO:0000259" key="2">
    <source>
        <dbReference type="Pfam" id="PF21697"/>
    </source>
</evidence>
<feature type="domain" description="Exopolyphosphatase C-terminal" evidence="2">
    <location>
        <begin position="340"/>
        <end position="507"/>
    </location>
</feature>
<dbReference type="InterPro" id="IPR050273">
    <property type="entry name" value="GppA/Ppx_hydrolase"/>
</dbReference>
<reference evidence="3 4" key="1">
    <citation type="submission" date="2018-12" db="EMBL/GenBank/DDBJ databases">
        <authorList>
            <person name="Grouzdev D.S."/>
            <person name="Krutkina M.S."/>
        </authorList>
    </citation>
    <scope>NUCLEOTIDE SEQUENCE [LARGE SCALE GENOMIC DNA]</scope>
    <source>
        <strain evidence="3 4">RmlP026</strain>
    </source>
</reference>
<reference evidence="3 4" key="2">
    <citation type="submission" date="2019-02" db="EMBL/GenBank/DDBJ databases">
        <title>'Lichenibacterium ramalinii' gen. nov. sp. nov., 'Lichenibacterium minor' gen. nov. sp. nov.</title>
        <authorList>
            <person name="Pankratov T."/>
        </authorList>
    </citation>
    <scope>NUCLEOTIDE SEQUENCE [LARGE SCALE GENOMIC DNA]</scope>
    <source>
        <strain evidence="3 4">RmlP026</strain>
    </source>
</reference>
<keyword evidence="4" id="KW-1185">Reference proteome</keyword>
<sequence>MDQLVTTGGGAPPRPLDLDSARALAAGDGPYGIVDIGSNSVRLVVYERMARAPLPRFNEKSLCRLGEGLAQTGAIHPDNFRRTVEAVRRFRAIADAMGVARLDATATEAMRRATNGPDLQRAITAETGLRIRILSGAEEARHAALGVISGFFRPVGLVGDMGGGSLEVAEALDDRVGERWVSLPLGALPVEALLEKGPDAAKRAVDALLADGLPPALTRPVFFPVGGGWRAIAKAHMAQAGAPVPVVHGYTVDTAAIRAFAKTLWRPAKPGAPPAGVPARRARTLPAAALVLDRTLKRLAPEKVVFSALGLREGWLYAQLPEAERRRDPLVEGAALIGLPAARVPRFAATLVPWTAELFPGETEAETRLRVAACALSDMGWRDHPDLRAAEMFRRVLQFPFIGIEHPERAFVASALHARYNGKADDPALLPAADLLSRATRRRAAVLGKALTLAYRLSAGVPEVLEGSRLKVGTDRVTLEVGRLARVPDSEVVAERLAALASAIGVRRSEVVEV</sequence>
<dbReference type="AlphaFoldDB" id="A0A4Q2U088"/>
<gene>
    <name evidence="3" type="ORF">D3273_26095</name>
</gene>
<dbReference type="GO" id="GO:0016462">
    <property type="term" value="F:pyrophosphatase activity"/>
    <property type="evidence" value="ECO:0007669"/>
    <property type="project" value="TreeGrafter"/>
</dbReference>
<dbReference type="Gene3D" id="3.30.420.150">
    <property type="entry name" value="Exopolyphosphatase. Domain 2"/>
    <property type="match status" value="1"/>
</dbReference>
<dbReference type="PANTHER" id="PTHR30005">
    <property type="entry name" value="EXOPOLYPHOSPHATASE"/>
    <property type="match status" value="1"/>
</dbReference>
<dbReference type="SUPFAM" id="SSF53067">
    <property type="entry name" value="Actin-like ATPase domain"/>
    <property type="match status" value="2"/>
</dbReference>
<evidence type="ECO:0000259" key="1">
    <source>
        <dbReference type="Pfam" id="PF02541"/>
    </source>
</evidence>
<dbReference type="Gene3D" id="1.10.3210.10">
    <property type="entry name" value="Hypothetical protein af1432"/>
    <property type="match status" value="1"/>
</dbReference>
<proteinExistence type="predicted"/>
<dbReference type="EMBL" id="QYBB01000076">
    <property type="protein sequence ID" value="RYC29038.1"/>
    <property type="molecule type" value="Genomic_DNA"/>
</dbReference>
<dbReference type="PANTHER" id="PTHR30005:SF0">
    <property type="entry name" value="RETROGRADE REGULATION PROTEIN 2"/>
    <property type="match status" value="1"/>
</dbReference>
<dbReference type="RefSeq" id="WP_129229884.1">
    <property type="nucleotide sequence ID" value="NZ_QYBB01000076.1"/>
</dbReference>
<dbReference type="Gene3D" id="3.30.420.40">
    <property type="match status" value="1"/>
</dbReference>
<dbReference type="OrthoDB" id="3698573at2"/>
<accession>A0A4Q2U088</accession>
<dbReference type="SUPFAM" id="SSF109604">
    <property type="entry name" value="HD-domain/PDEase-like"/>
    <property type="match status" value="1"/>
</dbReference>
<organism evidence="3 4">
    <name type="scientific">Lichenibacterium minor</name>
    <dbReference type="NCBI Taxonomy" id="2316528"/>
    <lineage>
        <taxon>Bacteria</taxon>
        <taxon>Pseudomonadati</taxon>
        <taxon>Pseudomonadota</taxon>
        <taxon>Alphaproteobacteria</taxon>
        <taxon>Hyphomicrobiales</taxon>
        <taxon>Lichenihabitantaceae</taxon>
        <taxon>Lichenibacterium</taxon>
    </lineage>
</organism>
<dbReference type="InterPro" id="IPR043129">
    <property type="entry name" value="ATPase_NBD"/>
</dbReference>
<protein>
    <submittedName>
        <fullName evidence="3">Ppx/GppA family phosphatase</fullName>
    </submittedName>
</protein>
<feature type="domain" description="Ppx/GppA phosphatase N-terminal" evidence="1">
    <location>
        <begin position="54"/>
        <end position="322"/>
    </location>
</feature>
<dbReference type="Pfam" id="PF02541">
    <property type="entry name" value="Ppx-GppA"/>
    <property type="match status" value="1"/>
</dbReference>
<name>A0A4Q2U088_9HYPH</name>
<dbReference type="InterPro" id="IPR003695">
    <property type="entry name" value="Ppx_GppA_N"/>
</dbReference>
<evidence type="ECO:0000313" key="4">
    <source>
        <dbReference type="Proteomes" id="UP000290759"/>
    </source>
</evidence>
<comment type="caution">
    <text evidence="3">The sequence shown here is derived from an EMBL/GenBank/DDBJ whole genome shotgun (WGS) entry which is preliminary data.</text>
</comment>
<dbReference type="Pfam" id="PF21697">
    <property type="entry name" value="Ppx_C"/>
    <property type="match status" value="1"/>
</dbReference>
<dbReference type="CDD" id="cd24052">
    <property type="entry name" value="ASKHA_NBD_HpPPX-GppA-like"/>
    <property type="match status" value="1"/>
</dbReference>